<evidence type="ECO:0000313" key="4">
    <source>
        <dbReference type="EMBL" id="ETW85213.1"/>
    </source>
</evidence>
<gene>
    <name evidence="4" type="ORF">HETIRDRAFT_414303</name>
</gene>
<reference evidence="4 5" key="1">
    <citation type="journal article" date="2012" name="New Phytol.">
        <title>Insight into trade-off between wood decay and parasitism from the genome of a fungal forest pathogen.</title>
        <authorList>
            <person name="Olson A."/>
            <person name="Aerts A."/>
            <person name="Asiegbu F."/>
            <person name="Belbahri L."/>
            <person name="Bouzid O."/>
            <person name="Broberg A."/>
            <person name="Canback B."/>
            <person name="Coutinho P.M."/>
            <person name="Cullen D."/>
            <person name="Dalman K."/>
            <person name="Deflorio G."/>
            <person name="van Diepen L.T."/>
            <person name="Dunand C."/>
            <person name="Duplessis S."/>
            <person name="Durling M."/>
            <person name="Gonthier P."/>
            <person name="Grimwood J."/>
            <person name="Fossdal C.G."/>
            <person name="Hansson D."/>
            <person name="Henrissat B."/>
            <person name="Hietala A."/>
            <person name="Himmelstrand K."/>
            <person name="Hoffmeister D."/>
            <person name="Hogberg N."/>
            <person name="James T.Y."/>
            <person name="Karlsson M."/>
            <person name="Kohler A."/>
            <person name="Kues U."/>
            <person name="Lee Y.H."/>
            <person name="Lin Y.C."/>
            <person name="Lind M."/>
            <person name="Lindquist E."/>
            <person name="Lombard V."/>
            <person name="Lucas S."/>
            <person name="Lunden K."/>
            <person name="Morin E."/>
            <person name="Murat C."/>
            <person name="Park J."/>
            <person name="Raffaello T."/>
            <person name="Rouze P."/>
            <person name="Salamov A."/>
            <person name="Schmutz J."/>
            <person name="Solheim H."/>
            <person name="Stahlberg J."/>
            <person name="Velez H."/>
            <person name="de Vries R.P."/>
            <person name="Wiebenga A."/>
            <person name="Woodward S."/>
            <person name="Yakovlev I."/>
            <person name="Garbelotto M."/>
            <person name="Martin F."/>
            <person name="Grigoriev I.V."/>
            <person name="Stenlid J."/>
        </authorList>
    </citation>
    <scope>NUCLEOTIDE SEQUENCE [LARGE SCALE GENOMIC DNA]</scope>
    <source>
        <strain evidence="4 5">TC 32-1</strain>
    </source>
</reference>
<name>W4KH80_HETIT</name>
<dbReference type="InterPro" id="IPR013087">
    <property type="entry name" value="Znf_C2H2_type"/>
</dbReference>
<feature type="compositionally biased region" description="Acidic residues" evidence="2">
    <location>
        <begin position="665"/>
        <end position="675"/>
    </location>
</feature>
<dbReference type="PROSITE" id="PS50157">
    <property type="entry name" value="ZINC_FINGER_C2H2_2"/>
    <property type="match status" value="1"/>
</dbReference>
<feature type="compositionally biased region" description="Basic and acidic residues" evidence="2">
    <location>
        <begin position="125"/>
        <end position="134"/>
    </location>
</feature>
<dbReference type="STRING" id="747525.W4KH80"/>
<accession>W4KH80</accession>
<dbReference type="Pfam" id="PF18759">
    <property type="entry name" value="Plavaka"/>
    <property type="match status" value="2"/>
</dbReference>
<keyword evidence="1" id="KW-0479">Metal-binding</keyword>
<evidence type="ECO:0000313" key="5">
    <source>
        <dbReference type="Proteomes" id="UP000030671"/>
    </source>
</evidence>
<keyword evidence="1" id="KW-0862">Zinc</keyword>
<dbReference type="GO" id="GO:0008270">
    <property type="term" value="F:zinc ion binding"/>
    <property type="evidence" value="ECO:0007669"/>
    <property type="project" value="UniProtKB-KW"/>
</dbReference>
<dbReference type="Proteomes" id="UP000030671">
    <property type="component" value="Unassembled WGS sequence"/>
</dbReference>
<dbReference type="GeneID" id="20673165"/>
<dbReference type="InParanoid" id="W4KH80"/>
<dbReference type="EMBL" id="KI925455">
    <property type="protein sequence ID" value="ETW85213.1"/>
    <property type="molecule type" value="Genomic_DNA"/>
</dbReference>
<proteinExistence type="predicted"/>
<feature type="region of interest" description="Disordered" evidence="2">
    <location>
        <begin position="114"/>
        <end position="134"/>
    </location>
</feature>
<protein>
    <recommendedName>
        <fullName evidence="3">C2H2-type domain-containing protein</fullName>
    </recommendedName>
</protein>
<dbReference type="RefSeq" id="XP_009542086.1">
    <property type="nucleotide sequence ID" value="XM_009543791.1"/>
</dbReference>
<feature type="region of interest" description="Disordered" evidence="2">
    <location>
        <begin position="655"/>
        <end position="681"/>
    </location>
</feature>
<dbReference type="AlphaFoldDB" id="W4KH80"/>
<dbReference type="HOGENOM" id="CLU_006344_1_0_1"/>
<dbReference type="InterPro" id="IPR041078">
    <property type="entry name" value="Plavaka"/>
</dbReference>
<evidence type="ECO:0000256" key="1">
    <source>
        <dbReference type="PROSITE-ProRule" id="PRU00042"/>
    </source>
</evidence>
<sequence length="848" mass="95843">MVPKSASVFARLSRANVPKMPPQCHKHQPYRLQCPDCPKEFRNMSGLTQHHNSAHIRLPSASLSPPLTERLPSPELADLAAPLEVPMEDIAEPPRGAQRIYHRDINALPCDIHGHNLPPGTPPPPRHEQDGVDKDNDWFPFHDRLEFETGEFLFRWQHMSNNGIDELMDLWAASLLKHHAEPPFSSHGDLDSVLDSIKVSDVPWQSFHVSYTGQLPNAAVTPPWMFDKYDVWFRSPHNTIAEDPTNHGSMFVPIIPGSDKTTVSVATSQNEYYPLYGSIGNVHNHVRGAHRNALVLISFLAVPKTEQKYSNSALFRKFQRQLFHSSLSAILQCLKLVMTTPEVTRCWDGHYRRVIYGLGLYIADYPEQVLLACIVQGWCPICTTPAKELDGPLIVADLIPFTNDFPRTDIHQLISPDLLHQIIKGCWKDHLVTWVCDYLILTHGKTRGHEIMDDIDRRIEAVPTFSGLRHFHQGRDFKQWTGDDSKALMKVYLPAIAGHVPQQMVKTLAAFLEVCYLVRRDEIDRATLAQIEDALARLRQHRQIFKATGVCDDFCLPRQHALEHYVRHIQRFGAPNGLCSSITESKHIKAVKEPWRSSNQNNPLGQMLLANQHLDKLAAARIDFHSRGMLFGTCLDAAYAEFIQLNEAEAGLDNANEDHKNANEDHEDVNEDHEDANEGHEDLDKGCGAANKGCEDADEGDEDVGAVAGHTVENYVVLTKKQCYAQTLDALGIYIGHPRLLELTWQFLFEQLHPNGPPASTIALNLCPIVTDRRVSVYHSATAIFYAPSDPSGIGGMRREVIRATPSWRHGPSRYDCVYLQMDAEHQGFRGLNAVRVRLFFRFWFHGR</sequence>
<evidence type="ECO:0000259" key="3">
    <source>
        <dbReference type="PROSITE" id="PS50157"/>
    </source>
</evidence>
<feature type="domain" description="C2H2-type" evidence="3">
    <location>
        <begin position="32"/>
        <end position="55"/>
    </location>
</feature>
<dbReference type="PROSITE" id="PS00028">
    <property type="entry name" value="ZINC_FINGER_C2H2_1"/>
    <property type="match status" value="1"/>
</dbReference>
<keyword evidence="1" id="KW-0863">Zinc-finger</keyword>
<evidence type="ECO:0000256" key="2">
    <source>
        <dbReference type="SAM" id="MobiDB-lite"/>
    </source>
</evidence>
<dbReference type="KEGG" id="hir:HETIRDRAFT_414303"/>
<organism evidence="4 5">
    <name type="scientific">Heterobasidion irregulare (strain TC 32-1)</name>
    <dbReference type="NCBI Taxonomy" id="747525"/>
    <lineage>
        <taxon>Eukaryota</taxon>
        <taxon>Fungi</taxon>
        <taxon>Dikarya</taxon>
        <taxon>Basidiomycota</taxon>
        <taxon>Agaricomycotina</taxon>
        <taxon>Agaricomycetes</taxon>
        <taxon>Russulales</taxon>
        <taxon>Bondarzewiaceae</taxon>
        <taxon>Heterobasidion</taxon>
        <taxon>Heterobasidion annosum species complex</taxon>
    </lineage>
</organism>
<dbReference type="eggNOG" id="ENOG502SM5A">
    <property type="taxonomic scope" value="Eukaryota"/>
</dbReference>
<dbReference type="OrthoDB" id="3199698at2759"/>
<keyword evidence="5" id="KW-1185">Reference proteome</keyword>